<protein>
    <recommendedName>
        <fullName evidence="5">Small GTP-binding protein</fullName>
    </recommendedName>
</protein>
<reference evidence="3 4" key="1">
    <citation type="submission" date="2024-04" db="EMBL/GenBank/DDBJ databases">
        <title>Tritrichomonas musculus Genome.</title>
        <authorList>
            <person name="Alves-Ferreira E."/>
            <person name="Grigg M."/>
            <person name="Lorenzi H."/>
            <person name="Galac M."/>
        </authorList>
    </citation>
    <scope>NUCLEOTIDE SEQUENCE [LARGE SCALE GENOMIC DNA]</scope>
    <source>
        <strain evidence="3 4">EAF2021</strain>
    </source>
</reference>
<organism evidence="3 4">
    <name type="scientific">Tritrichomonas musculus</name>
    <dbReference type="NCBI Taxonomy" id="1915356"/>
    <lineage>
        <taxon>Eukaryota</taxon>
        <taxon>Metamonada</taxon>
        <taxon>Parabasalia</taxon>
        <taxon>Tritrichomonadida</taxon>
        <taxon>Tritrichomonadidae</taxon>
        <taxon>Tritrichomonas</taxon>
    </lineage>
</organism>
<dbReference type="SMART" id="SM00173">
    <property type="entry name" value="RAS"/>
    <property type="match status" value="1"/>
</dbReference>
<proteinExistence type="inferred from homology"/>
<evidence type="ECO:0000256" key="2">
    <source>
        <dbReference type="SAM" id="MobiDB-lite"/>
    </source>
</evidence>
<dbReference type="NCBIfam" id="TIGR00231">
    <property type="entry name" value="small_GTP"/>
    <property type="match status" value="1"/>
</dbReference>
<dbReference type="EMBL" id="JAPFFF010000001">
    <property type="protein sequence ID" value="KAK8898843.1"/>
    <property type="molecule type" value="Genomic_DNA"/>
</dbReference>
<dbReference type="PROSITE" id="PS51420">
    <property type="entry name" value="RHO"/>
    <property type="match status" value="1"/>
</dbReference>
<dbReference type="CDD" id="cd00154">
    <property type="entry name" value="Rab"/>
    <property type="match status" value="1"/>
</dbReference>
<name>A0ABR2L6A3_9EUKA</name>
<dbReference type="InterPro" id="IPR027417">
    <property type="entry name" value="P-loop_NTPase"/>
</dbReference>
<dbReference type="PANTHER" id="PTHR47979">
    <property type="entry name" value="DRAB11-RELATED"/>
    <property type="match status" value="1"/>
</dbReference>
<feature type="region of interest" description="Disordered" evidence="2">
    <location>
        <begin position="178"/>
        <end position="203"/>
    </location>
</feature>
<accession>A0ABR2L6A3</accession>
<dbReference type="PROSITE" id="PS51419">
    <property type="entry name" value="RAB"/>
    <property type="match status" value="1"/>
</dbReference>
<dbReference type="SMART" id="SM00175">
    <property type="entry name" value="RAB"/>
    <property type="match status" value="1"/>
</dbReference>
<dbReference type="SMART" id="SM00176">
    <property type="entry name" value="RAN"/>
    <property type="match status" value="1"/>
</dbReference>
<evidence type="ECO:0000313" key="4">
    <source>
        <dbReference type="Proteomes" id="UP001470230"/>
    </source>
</evidence>
<dbReference type="Pfam" id="PF00071">
    <property type="entry name" value="Ras"/>
    <property type="match status" value="1"/>
</dbReference>
<dbReference type="Proteomes" id="UP001470230">
    <property type="component" value="Unassembled WGS sequence"/>
</dbReference>
<keyword evidence="4" id="KW-1185">Reference proteome</keyword>
<dbReference type="PROSITE" id="PS51417">
    <property type="entry name" value="ARF"/>
    <property type="match status" value="1"/>
</dbReference>
<evidence type="ECO:0000313" key="3">
    <source>
        <dbReference type="EMBL" id="KAK8898843.1"/>
    </source>
</evidence>
<dbReference type="PRINTS" id="PR00449">
    <property type="entry name" value="RASTRNSFRMNG"/>
</dbReference>
<dbReference type="InterPro" id="IPR005225">
    <property type="entry name" value="Small_GTP-bd"/>
</dbReference>
<dbReference type="PROSITE" id="PS51421">
    <property type="entry name" value="RAS"/>
    <property type="match status" value="1"/>
</dbReference>
<dbReference type="Gene3D" id="3.40.50.300">
    <property type="entry name" value="P-loop containing nucleotide triphosphate hydrolases"/>
    <property type="match status" value="1"/>
</dbReference>
<dbReference type="InterPro" id="IPR001806">
    <property type="entry name" value="Small_GTPase"/>
</dbReference>
<dbReference type="SMART" id="SM00174">
    <property type="entry name" value="RHO"/>
    <property type="match status" value="1"/>
</dbReference>
<gene>
    <name evidence="3" type="ORF">M9Y10_001135</name>
</gene>
<evidence type="ECO:0008006" key="5">
    <source>
        <dbReference type="Google" id="ProtNLM"/>
    </source>
</evidence>
<dbReference type="InterPro" id="IPR050209">
    <property type="entry name" value="Rab_GTPases_membrane_traffic"/>
</dbReference>
<comment type="similarity">
    <text evidence="1">Belongs to the small GTPase superfamily. Rab family.</text>
</comment>
<sequence>MTAQNCYKVVVVGTSGVGKTAMVQRLVDNTFQEETQSTVGVEFKSYQISLDTEIIKLNIWDTAGQERFRSVSKAYFRSAVGAILVFALNDADSFNELENWLNDLHNLAAPNAAIILIGNKSDLESDRAITTSEGQAFAERHSMSYLETSAKEGKNINEAFLRLAKTINDKVKKGEIKGQFQPPVAPPVPITTNQDQGKKGCSC</sequence>
<dbReference type="SUPFAM" id="SSF52540">
    <property type="entry name" value="P-loop containing nucleoside triphosphate hydrolases"/>
    <property type="match status" value="1"/>
</dbReference>
<evidence type="ECO:0000256" key="1">
    <source>
        <dbReference type="ARBA" id="ARBA00006270"/>
    </source>
</evidence>
<comment type="caution">
    <text evidence="3">The sequence shown here is derived from an EMBL/GenBank/DDBJ whole genome shotgun (WGS) entry which is preliminary data.</text>
</comment>